<organism evidence="1">
    <name type="scientific">Schmidtea mediterranea</name>
    <name type="common">Freshwater planarian flatworm</name>
    <dbReference type="NCBI Taxonomy" id="79327"/>
    <lineage>
        <taxon>Eukaryota</taxon>
        <taxon>Metazoa</taxon>
        <taxon>Spiralia</taxon>
        <taxon>Lophotrochozoa</taxon>
        <taxon>Platyhelminthes</taxon>
        <taxon>Rhabditophora</taxon>
        <taxon>Seriata</taxon>
        <taxon>Tricladida</taxon>
        <taxon>Continenticola</taxon>
        <taxon>Geoplanoidea</taxon>
        <taxon>Dugesiidae</taxon>
        <taxon>Schmidtea</taxon>
    </lineage>
</organism>
<dbReference type="AlphaFoldDB" id="A0A5P8I4L7"/>
<protein>
    <submittedName>
        <fullName evidence="1">Uncharacterized protein</fullName>
    </submittedName>
</protein>
<sequence length="81" mass="9475">MPNKFFILFLKSSYLGVKNFPKTFISTTIPADPKLKVNTCHPYIFHSYRGGRNCLQISYFQIRRNSINLNRNLAVQKRHNG</sequence>
<proteinExistence type="evidence at transcript level"/>
<dbReference type="EMBL" id="MN305300">
    <property type="protein sequence ID" value="QFQ66894.1"/>
    <property type="molecule type" value="mRNA"/>
</dbReference>
<reference evidence="1" key="1">
    <citation type="journal article" date="2019" name="PLoS Genet.">
        <title>A small set of conserved genes, including sp5 and Hox, are activated by Wnt signaling in the posterior of planarians and acoels.</title>
        <authorList>
            <person name="Tewari A.G."/>
            <person name="Owen J.H."/>
            <person name="Petersen C.P."/>
            <person name="Wagner D.E."/>
            <person name="Reddien P.W."/>
        </authorList>
    </citation>
    <scope>NUCLEOTIDE SEQUENCE</scope>
</reference>
<accession>A0A5P8I4L7</accession>
<evidence type="ECO:0000313" key="1">
    <source>
        <dbReference type="EMBL" id="QFQ66894.1"/>
    </source>
</evidence>
<name>A0A5P8I4L7_SCHMD</name>